<sequence length="360" mass="38625">MTDQNTPDALDLTGADDDALKAMGLPASFTLDSLKDHLEPEEIARLAEGDDPITTLPDEKAEDSAVSDDDGGDDDGETDDEAKDEGDGEGDDDNAAQEGEEEAAQADDTPDPVFQPTDVSAEQAIVDAAATKRKELREAYSDGDMTDEEYDEQLDALNDKIAEAKAAIKTAERQDEQALKGVQEVWFGKTKAFMDAHPAFADNTAKQEYGGDSSLVLFDRALRVVTGRPEYAKLSMDQKIEIGARMVRDHIKSLTGEEAAEFSLKKPGKAPKTTDKQAKGETEAGKAADKADPLGRAKEAVEKQGKRRQALQTLANVSAATDIDASDGRFSAIDRADGLEAEAAFESMSKAEQEAYLRGA</sequence>
<dbReference type="OrthoDB" id="7875610at2"/>
<keyword evidence="1" id="KW-0175">Coiled coil</keyword>
<accession>A0A1H8K4E0</accession>
<proteinExistence type="predicted"/>
<feature type="region of interest" description="Disordered" evidence="2">
    <location>
        <begin position="40"/>
        <end position="122"/>
    </location>
</feature>
<keyword evidence="4" id="KW-1185">Reference proteome</keyword>
<evidence type="ECO:0000256" key="1">
    <source>
        <dbReference type="SAM" id="Coils"/>
    </source>
</evidence>
<protein>
    <submittedName>
        <fullName evidence="3">Uncharacterized protein</fullName>
    </submittedName>
</protein>
<organism evidence="3 4">
    <name type="scientific">Paracoccus alcaliphilus</name>
    <dbReference type="NCBI Taxonomy" id="34002"/>
    <lineage>
        <taxon>Bacteria</taxon>
        <taxon>Pseudomonadati</taxon>
        <taxon>Pseudomonadota</taxon>
        <taxon>Alphaproteobacteria</taxon>
        <taxon>Rhodobacterales</taxon>
        <taxon>Paracoccaceae</taxon>
        <taxon>Paracoccus</taxon>
    </lineage>
</organism>
<feature type="compositionally biased region" description="Basic and acidic residues" evidence="2">
    <location>
        <begin position="272"/>
        <end position="304"/>
    </location>
</feature>
<feature type="compositionally biased region" description="Acidic residues" evidence="2">
    <location>
        <begin position="65"/>
        <end position="110"/>
    </location>
</feature>
<dbReference type="RefSeq" id="WP_090613452.1">
    <property type="nucleotide sequence ID" value="NZ_CP067124.1"/>
</dbReference>
<evidence type="ECO:0000256" key="2">
    <source>
        <dbReference type="SAM" id="MobiDB-lite"/>
    </source>
</evidence>
<name>A0A1H8K4E0_9RHOB</name>
<gene>
    <name evidence="3" type="ORF">SAMN04489859_102023</name>
</gene>
<dbReference type="STRING" id="34002.SAMN04489859_102023"/>
<evidence type="ECO:0000313" key="3">
    <source>
        <dbReference type="EMBL" id="SEN87278.1"/>
    </source>
</evidence>
<feature type="region of interest" description="Disordered" evidence="2">
    <location>
        <begin position="258"/>
        <end position="308"/>
    </location>
</feature>
<evidence type="ECO:0000313" key="4">
    <source>
        <dbReference type="Proteomes" id="UP000199054"/>
    </source>
</evidence>
<dbReference type="Proteomes" id="UP000199054">
    <property type="component" value="Unassembled WGS sequence"/>
</dbReference>
<dbReference type="AlphaFoldDB" id="A0A1H8K4E0"/>
<dbReference type="EMBL" id="FODE01000020">
    <property type="protein sequence ID" value="SEN87278.1"/>
    <property type="molecule type" value="Genomic_DNA"/>
</dbReference>
<reference evidence="3 4" key="1">
    <citation type="submission" date="2016-10" db="EMBL/GenBank/DDBJ databases">
        <authorList>
            <person name="de Groot N.N."/>
        </authorList>
    </citation>
    <scope>NUCLEOTIDE SEQUENCE [LARGE SCALE GENOMIC DNA]</scope>
    <source>
        <strain evidence="3 4">DSM 8512</strain>
    </source>
</reference>
<feature type="coiled-coil region" evidence="1">
    <location>
        <begin position="147"/>
        <end position="174"/>
    </location>
</feature>